<dbReference type="WBParaSite" id="nRc.2.0.1.t38145-RA">
    <property type="protein sequence ID" value="nRc.2.0.1.t38145-RA"/>
    <property type="gene ID" value="nRc.2.0.1.g38145"/>
</dbReference>
<protein>
    <submittedName>
        <fullName evidence="3">Uncharacterized protein</fullName>
    </submittedName>
</protein>
<evidence type="ECO:0000313" key="2">
    <source>
        <dbReference type="Proteomes" id="UP000887565"/>
    </source>
</evidence>
<accession>A0A915KIB9</accession>
<keyword evidence="1" id="KW-0732">Signal</keyword>
<name>A0A915KIB9_ROMCU</name>
<reference evidence="3" key="1">
    <citation type="submission" date="2022-11" db="UniProtKB">
        <authorList>
            <consortium name="WormBaseParasite"/>
        </authorList>
    </citation>
    <scope>IDENTIFICATION</scope>
</reference>
<evidence type="ECO:0000256" key="1">
    <source>
        <dbReference type="SAM" id="SignalP"/>
    </source>
</evidence>
<keyword evidence="2" id="KW-1185">Reference proteome</keyword>
<evidence type="ECO:0000313" key="3">
    <source>
        <dbReference type="WBParaSite" id="nRc.2.0.1.t38145-RA"/>
    </source>
</evidence>
<organism evidence="2 3">
    <name type="scientific">Romanomermis culicivorax</name>
    <name type="common">Nematode worm</name>
    <dbReference type="NCBI Taxonomy" id="13658"/>
    <lineage>
        <taxon>Eukaryota</taxon>
        <taxon>Metazoa</taxon>
        <taxon>Ecdysozoa</taxon>
        <taxon>Nematoda</taxon>
        <taxon>Enoplea</taxon>
        <taxon>Dorylaimia</taxon>
        <taxon>Mermithida</taxon>
        <taxon>Mermithoidea</taxon>
        <taxon>Mermithidae</taxon>
        <taxon>Romanomermis</taxon>
    </lineage>
</organism>
<dbReference type="AlphaFoldDB" id="A0A915KIB9"/>
<proteinExistence type="predicted"/>
<feature type="signal peptide" evidence="1">
    <location>
        <begin position="1"/>
        <end position="20"/>
    </location>
</feature>
<sequence>MITKFATVVYCILVARLGEGITHYYNVQSQLATDVERWLNEQDDPDLDDKFHVCVILATNRVQVMRELCGNVSRRLPDVLTSTSPNMLMANVLREIEKQSVECDPNNVTQRIVL</sequence>
<feature type="chain" id="PRO_5038010905" evidence="1">
    <location>
        <begin position="21"/>
        <end position="114"/>
    </location>
</feature>
<dbReference type="Proteomes" id="UP000887565">
    <property type="component" value="Unplaced"/>
</dbReference>